<dbReference type="InterPro" id="IPR036390">
    <property type="entry name" value="WH_DNA-bd_sf"/>
</dbReference>
<dbReference type="InterPro" id="IPR000835">
    <property type="entry name" value="HTH_MarR-typ"/>
</dbReference>
<dbReference type="EMBL" id="UGRU01000001">
    <property type="protein sequence ID" value="SUA43502.1"/>
    <property type="molecule type" value="Genomic_DNA"/>
</dbReference>
<sequence length="143" mass="15862">MSDDAITSVPEPTPDEVWRVLTDVVKDTRDTWKRAVVDRTGMPFSRFRVLRRLAPGPLPLKELARVATMDAPATTVVVNDLEARGLVSRDTAPDDRRRKLVTITDAGREVLAQAMATPDPPPPTLTALSAEQLRTLRDLLRLL</sequence>
<dbReference type="GO" id="GO:0003700">
    <property type="term" value="F:DNA-binding transcription factor activity"/>
    <property type="evidence" value="ECO:0007669"/>
    <property type="project" value="InterPro"/>
</dbReference>
<dbReference type="Pfam" id="PF12802">
    <property type="entry name" value="MarR_2"/>
    <property type="match status" value="1"/>
</dbReference>
<dbReference type="Proteomes" id="UP000255082">
    <property type="component" value="Unassembled WGS sequence"/>
</dbReference>
<organism evidence="2 3">
    <name type="scientific">Nocardia africana</name>
    <dbReference type="NCBI Taxonomy" id="134964"/>
    <lineage>
        <taxon>Bacteria</taxon>
        <taxon>Bacillati</taxon>
        <taxon>Actinomycetota</taxon>
        <taxon>Actinomycetes</taxon>
        <taxon>Mycobacteriales</taxon>
        <taxon>Nocardiaceae</taxon>
        <taxon>Nocardia</taxon>
    </lineage>
</organism>
<dbReference type="PROSITE" id="PS50995">
    <property type="entry name" value="HTH_MARR_2"/>
    <property type="match status" value="1"/>
</dbReference>
<reference evidence="2 3" key="1">
    <citation type="submission" date="2018-06" db="EMBL/GenBank/DDBJ databases">
        <authorList>
            <consortium name="Pathogen Informatics"/>
            <person name="Doyle S."/>
        </authorList>
    </citation>
    <scope>NUCLEOTIDE SEQUENCE [LARGE SCALE GENOMIC DNA]</scope>
    <source>
        <strain evidence="2 3">NCTC13184</strain>
    </source>
</reference>
<dbReference type="InterPro" id="IPR039422">
    <property type="entry name" value="MarR/SlyA-like"/>
</dbReference>
<name>A0A378WRI3_9NOCA</name>
<dbReference type="PANTHER" id="PTHR33164:SF99">
    <property type="entry name" value="MARR FAMILY REGULATORY PROTEIN"/>
    <property type="match status" value="1"/>
</dbReference>
<dbReference type="PANTHER" id="PTHR33164">
    <property type="entry name" value="TRANSCRIPTIONAL REGULATOR, MARR FAMILY"/>
    <property type="match status" value="1"/>
</dbReference>
<dbReference type="GO" id="GO:0006950">
    <property type="term" value="P:response to stress"/>
    <property type="evidence" value="ECO:0007669"/>
    <property type="project" value="TreeGrafter"/>
</dbReference>
<evidence type="ECO:0000313" key="3">
    <source>
        <dbReference type="Proteomes" id="UP000255082"/>
    </source>
</evidence>
<dbReference type="SUPFAM" id="SSF46785">
    <property type="entry name" value="Winged helix' DNA-binding domain"/>
    <property type="match status" value="1"/>
</dbReference>
<dbReference type="PRINTS" id="PR00598">
    <property type="entry name" value="HTHMARR"/>
</dbReference>
<protein>
    <submittedName>
        <fullName evidence="2">Homoprotocatechuate degradation operon regulator, HpaR</fullName>
    </submittedName>
</protein>
<dbReference type="Gene3D" id="1.10.10.10">
    <property type="entry name" value="Winged helix-like DNA-binding domain superfamily/Winged helix DNA-binding domain"/>
    <property type="match status" value="1"/>
</dbReference>
<dbReference type="RefSeq" id="WP_062966819.1">
    <property type="nucleotide sequence ID" value="NZ_JAJFOE010000001.1"/>
</dbReference>
<accession>A0A378WRI3</accession>
<gene>
    <name evidence="2" type="ORF">NCTC13184_02870</name>
</gene>
<evidence type="ECO:0000313" key="2">
    <source>
        <dbReference type="EMBL" id="SUA43502.1"/>
    </source>
</evidence>
<dbReference type="AlphaFoldDB" id="A0A378WRI3"/>
<evidence type="ECO:0000259" key="1">
    <source>
        <dbReference type="PROSITE" id="PS50995"/>
    </source>
</evidence>
<dbReference type="InterPro" id="IPR036388">
    <property type="entry name" value="WH-like_DNA-bd_sf"/>
</dbReference>
<proteinExistence type="predicted"/>
<feature type="domain" description="HTH marR-type" evidence="1">
    <location>
        <begin position="14"/>
        <end position="143"/>
    </location>
</feature>
<dbReference type="SMART" id="SM00347">
    <property type="entry name" value="HTH_MARR"/>
    <property type="match status" value="1"/>
</dbReference>